<evidence type="ECO:0000259" key="2">
    <source>
        <dbReference type="Pfam" id="PF04015"/>
    </source>
</evidence>
<dbReference type="InterPro" id="IPR006311">
    <property type="entry name" value="TAT_signal"/>
</dbReference>
<feature type="domain" description="DUF362" evidence="2">
    <location>
        <begin position="201"/>
        <end position="330"/>
    </location>
</feature>
<dbReference type="PROSITE" id="PS51318">
    <property type="entry name" value="TAT"/>
    <property type="match status" value="1"/>
</dbReference>
<dbReference type="Proteomes" id="UP001370348">
    <property type="component" value="Chromosome"/>
</dbReference>
<organism evidence="3 4">
    <name type="scientific">Pendulispora albinea</name>
    <dbReference type="NCBI Taxonomy" id="2741071"/>
    <lineage>
        <taxon>Bacteria</taxon>
        <taxon>Pseudomonadati</taxon>
        <taxon>Myxococcota</taxon>
        <taxon>Myxococcia</taxon>
        <taxon>Myxococcales</taxon>
        <taxon>Sorangiineae</taxon>
        <taxon>Pendulisporaceae</taxon>
        <taxon>Pendulispora</taxon>
    </lineage>
</organism>
<feature type="compositionally biased region" description="Basic and acidic residues" evidence="1">
    <location>
        <begin position="24"/>
        <end position="33"/>
    </location>
</feature>
<evidence type="ECO:0000256" key="1">
    <source>
        <dbReference type="SAM" id="MobiDB-lite"/>
    </source>
</evidence>
<dbReference type="Pfam" id="PF04015">
    <property type="entry name" value="DUF362"/>
    <property type="match status" value="1"/>
</dbReference>
<protein>
    <submittedName>
        <fullName evidence="3">DUF362 domain-containing protein</fullName>
    </submittedName>
</protein>
<feature type="region of interest" description="Disordered" evidence="1">
    <location>
        <begin position="1"/>
        <end position="33"/>
    </location>
</feature>
<accession>A0ABZ2LV09</accession>
<dbReference type="RefSeq" id="WP_394823234.1">
    <property type="nucleotide sequence ID" value="NZ_CP089984.1"/>
</dbReference>
<evidence type="ECO:0000313" key="4">
    <source>
        <dbReference type="Proteomes" id="UP001370348"/>
    </source>
</evidence>
<dbReference type="InterPro" id="IPR007160">
    <property type="entry name" value="DUF362"/>
</dbReference>
<dbReference type="EMBL" id="CP089984">
    <property type="protein sequence ID" value="WXB13621.1"/>
    <property type="molecule type" value="Genomic_DNA"/>
</dbReference>
<name>A0ABZ2LV09_9BACT</name>
<gene>
    <name evidence="3" type="ORF">LZC94_38025</name>
</gene>
<sequence>MAAELREGENRELRHSEAGGTASDDSRNGESTRRSFLGGAVAAAAGATLLRSEIAEAAKGPVVEPNLAASPPPGFTPFAAPGRIVKVTKSGSLQANKVYPKADAAREMLTKALTELTGEPDLPKAVGRFVHKDDKVCVKVNGIALRNHSTNQELVIPFLEAMIAYGIPASSITVLEQYGSYLQGTRINEKNVPSGVKISIHANGDTTMPERLIPGTGVRTKFCRALTESTAVINFSLIKDHSICGYTGCLKNMTHGTQIYPHYFHSHHASPQIAVLYAQDVIKSRVRLCITDAFQVMAHGGPLDKQPQYRYPYESVFATTDPVAMDTIGWEIVEKFRADKGLRTLTAEGRAPAYIKAAADLGLGIADRANIQVKELTI</sequence>
<evidence type="ECO:0000313" key="3">
    <source>
        <dbReference type="EMBL" id="WXB13621.1"/>
    </source>
</evidence>
<reference evidence="3 4" key="1">
    <citation type="submission" date="2021-12" db="EMBL/GenBank/DDBJ databases">
        <title>Discovery of the Pendulisporaceae a myxobacterial family with distinct sporulation behavior and unique specialized metabolism.</title>
        <authorList>
            <person name="Garcia R."/>
            <person name="Popoff A."/>
            <person name="Bader C.D."/>
            <person name="Loehr J."/>
            <person name="Walesch S."/>
            <person name="Walt C."/>
            <person name="Boldt J."/>
            <person name="Bunk B."/>
            <person name="Haeckl F.J.F.P.J."/>
            <person name="Gunesch A.P."/>
            <person name="Birkelbach J."/>
            <person name="Nuebel U."/>
            <person name="Pietschmann T."/>
            <person name="Bach T."/>
            <person name="Mueller R."/>
        </authorList>
    </citation>
    <scope>NUCLEOTIDE SEQUENCE [LARGE SCALE GENOMIC DNA]</scope>
    <source>
        <strain evidence="3 4">MSr11954</strain>
    </source>
</reference>
<feature type="compositionally biased region" description="Basic and acidic residues" evidence="1">
    <location>
        <begin position="1"/>
        <end position="17"/>
    </location>
</feature>
<proteinExistence type="predicted"/>
<keyword evidence="4" id="KW-1185">Reference proteome</keyword>